<comment type="subcellular location">
    <subcellularLocation>
        <location evidence="1">Secreted</location>
    </subcellularLocation>
</comment>
<name>A0A673VSP4_SURSU</name>
<evidence type="ECO:0008006" key="8">
    <source>
        <dbReference type="Google" id="ProtNLM"/>
    </source>
</evidence>
<feature type="domain" description="ADAMTS/ADAMTS-like cysteine-rich" evidence="5">
    <location>
        <begin position="128"/>
        <end position="242"/>
    </location>
</feature>
<dbReference type="GO" id="GO:0004222">
    <property type="term" value="F:metalloendopeptidase activity"/>
    <property type="evidence" value="ECO:0007669"/>
    <property type="project" value="TreeGrafter"/>
</dbReference>
<dbReference type="InterPro" id="IPR010294">
    <property type="entry name" value="ADAMTS_spacer1"/>
</dbReference>
<reference evidence="6" key="2">
    <citation type="submission" date="2025-08" db="UniProtKB">
        <authorList>
            <consortium name="Ensembl"/>
        </authorList>
    </citation>
    <scope>IDENTIFICATION</scope>
</reference>
<dbReference type="AlphaFoldDB" id="A0A673VSP4"/>
<dbReference type="GO" id="GO:0031012">
    <property type="term" value="C:extracellular matrix"/>
    <property type="evidence" value="ECO:0007669"/>
    <property type="project" value="TreeGrafter"/>
</dbReference>
<dbReference type="Proteomes" id="UP000472268">
    <property type="component" value="Chromosome 13"/>
</dbReference>
<evidence type="ECO:0000313" key="7">
    <source>
        <dbReference type="Proteomes" id="UP000472268"/>
    </source>
</evidence>
<feature type="region of interest" description="Disordered" evidence="3">
    <location>
        <begin position="336"/>
        <end position="379"/>
    </location>
</feature>
<protein>
    <recommendedName>
        <fullName evidence="8">ADAM cysteine-rich domain-containing protein</fullName>
    </recommendedName>
</protein>
<dbReference type="GO" id="GO:0030198">
    <property type="term" value="P:extracellular matrix organization"/>
    <property type="evidence" value="ECO:0007669"/>
    <property type="project" value="TreeGrafter"/>
</dbReference>
<keyword evidence="2" id="KW-0964">Secreted</keyword>
<evidence type="ECO:0000256" key="3">
    <source>
        <dbReference type="SAM" id="MobiDB-lite"/>
    </source>
</evidence>
<evidence type="ECO:0000313" key="6">
    <source>
        <dbReference type="Ensembl" id="ENSSSUP00005036476.1"/>
    </source>
</evidence>
<dbReference type="PANTHER" id="PTHR13723:SF20">
    <property type="entry name" value="A DISINTEGRIN AND METALLOPROTEINASE WITH THROMBOSPONDIN MOTIFS 13"/>
    <property type="match status" value="1"/>
</dbReference>
<reference evidence="6" key="3">
    <citation type="submission" date="2025-09" db="UniProtKB">
        <authorList>
            <consortium name="Ensembl"/>
        </authorList>
    </citation>
    <scope>IDENTIFICATION</scope>
</reference>
<evidence type="ECO:0000256" key="2">
    <source>
        <dbReference type="ARBA" id="ARBA00022525"/>
    </source>
</evidence>
<accession>A0A673VSP4</accession>
<feature type="domain" description="ADAMTS/ADAMTS-like Spacer 1" evidence="4">
    <location>
        <begin position="245"/>
        <end position="282"/>
    </location>
</feature>
<keyword evidence="7" id="KW-1185">Reference proteome</keyword>
<dbReference type="Ensembl" id="ENSSSUT00005041531.1">
    <property type="protein sequence ID" value="ENSSSUP00005036476.1"/>
    <property type="gene ID" value="ENSSSUG00005023329.1"/>
</dbReference>
<dbReference type="GO" id="GO:0006508">
    <property type="term" value="P:proteolysis"/>
    <property type="evidence" value="ECO:0007669"/>
    <property type="project" value="TreeGrafter"/>
</dbReference>
<dbReference type="GO" id="GO:0005576">
    <property type="term" value="C:extracellular region"/>
    <property type="evidence" value="ECO:0007669"/>
    <property type="project" value="UniProtKB-SubCell"/>
</dbReference>
<sequence length="379" mass="40620">MKTFLCAPKRTVDPGHCPRAHRQVGCAHEPPATSVRGAGFVSPCPVVCGGTVKGDTGPSSAPPVSLRTCARLSPAMRTLWTRTRVAASWFPSWTGRSVAWRRPAFGGRACVGADLQAEMCNTQACEKTQLEFMSEQCSQTDGTPLRVSAGNASFYRWGPAEQYSRGDALCRHVCRAIGETFIMRRGDSFLDGTRCVPSGRREDGTLSLCVAGSCRTFGCDGRMDSRQVRDACQVCGGDNSTCSPHHGSFTAGRAREYVTFLTVTRNLTSIFISNRRPLFTHLGEPGRGALTRVSRTASGEAQTPRCPRFGCQLLVQGTRQAGWSLGGPQECGNSYTHGYGLSQKQEATEPERGMPSADLGGLQGVPTRGAHPASASSFN</sequence>
<dbReference type="Pfam" id="PF05986">
    <property type="entry name" value="ADAMTS_spacer1"/>
    <property type="match status" value="1"/>
</dbReference>
<evidence type="ECO:0000259" key="4">
    <source>
        <dbReference type="Pfam" id="PF05986"/>
    </source>
</evidence>
<evidence type="ECO:0000259" key="5">
    <source>
        <dbReference type="Pfam" id="PF19236"/>
    </source>
</evidence>
<dbReference type="Pfam" id="PF19236">
    <property type="entry name" value="ADAMTS_CR_3"/>
    <property type="match status" value="1"/>
</dbReference>
<reference evidence="6 7" key="1">
    <citation type="submission" date="2019-05" db="EMBL/GenBank/DDBJ databases">
        <title>A Chromosome-scale Meerkat (S. suricatta) Genome Assembly.</title>
        <authorList>
            <person name="Dudchenko O."/>
            <person name="Lieberman Aiden E."/>
            <person name="Tung J."/>
            <person name="Barreiro L.B."/>
            <person name="Clutton-Brock T.H."/>
        </authorList>
    </citation>
    <scope>NUCLEOTIDE SEQUENCE [LARGE SCALE GENOMIC DNA]</scope>
</reference>
<dbReference type="Gene3D" id="2.60.120.830">
    <property type="match status" value="1"/>
</dbReference>
<dbReference type="InterPro" id="IPR045371">
    <property type="entry name" value="ADAMTS_CR_3"/>
</dbReference>
<dbReference type="PANTHER" id="PTHR13723">
    <property type="entry name" value="ADAMTS A DISINTEGRIN AND METALLOPROTEASE WITH THROMBOSPONDIN MOTIFS PROTEASE"/>
    <property type="match status" value="1"/>
</dbReference>
<proteinExistence type="predicted"/>
<dbReference type="InterPro" id="IPR050439">
    <property type="entry name" value="ADAMTS_ADAMTS-like"/>
</dbReference>
<evidence type="ECO:0000256" key="1">
    <source>
        <dbReference type="ARBA" id="ARBA00004613"/>
    </source>
</evidence>
<organism evidence="6 7">
    <name type="scientific">Suricata suricatta</name>
    <name type="common">Meerkat</name>
    <dbReference type="NCBI Taxonomy" id="37032"/>
    <lineage>
        <taxon>Eukaryota</taxon>
        <taxon>Metazoa</taxon>
        <taxon>Chordata</taxon>
        <taxon>Craniata</taxon>
        <taxon>Vertebrata</taxon>
        <taxon>Euteleostomi</taxon>
        <taxon>Mammalia</taxon>
        <taxon>Eutheria</taxon>
        <taxon>Laurasiatheria</taxon>
        <taxon>Carnivora</taxon>
        <taxon>Feliformia</taxon>
        <taxon>Herpestidae</taxon>
        <taxon>Suricata</taxon>
    </lineage>
</organism>